<dbReference type="InterPro" id="IPR000868">
    <property type="entry name" value="Isochorismatase-like_dom"/>
</dbReference>
<dbReference type="Proteomes" id="UP000292886">
    <property type="component" value="Chromosome"/>
</dbReference>
<dbReference type="KEGG" id="wei:EQG49_03320"/>
<keyword evidence="5" id="KW-1185">Reference proteome</keyword>
<organism evidence="4 5">
    <name type="scientific">Periweissella cryptocerci</name>
    <dbReference type="NCBI Taxonomy" id="2506420"/>
    <lineage>
        <taxon>Bacteria</taxon>
        <taxon>Bacillati</taxon>
        <taxon>Bacillota</taxon>
        <taxon>Bacilli</taxon>
        <taxon>Lactobacillales</taxon>
        <taxon>Lactobacillaceae</taxon>
        <taxon>Periweissella</taxon>
    </lineage>
</organism>
<dbReference type="RefSeq" id="WP_133362634.1">
    <property type="nucleotide sequence ID" value="NZ_CP037940.1"/>
</dbReference>
<dbReference type="SUPFAM" id="SSF52499">
    <property type="entry name" value="Isochorismatase-like hydrolases"/>
    <property type="match status" value="1"/>
</dbReference>
<evidence type="ECO:0000259" key="3">
    <source>
        <dbReference type="Pfam" id="PF00857"/>
    </source>
</evidence>
<dbReference type="InterPro" id="IPR050272">
    <property type="entry name" value="Isochorismatase-like_hydrls"/>
</dbReference>
<name>A0A4V1AIH8_9LACO</name>
<sequence>MEINYDKTLLVVIDMQTVTMKLAKKFAVHDAQAVLANNNRLIEASNGQMSVALLHGLPKFVPGSLAKRLTELATDLQLRQADNVASFTKHQPSAYTSAEFRAYLQVHEIETIILTGISTDDGVLKTAREMQSAGYHIITVTDATTTTNLKKYQTALTELMQIGKVTTTSELIKALVVAK</sequence>
<dbReference type="EMBL" id="CP037940">
    <property type="protein sequence ID" value="QBO35555.1"/>
    <property type="molecule type" value="Genomic_DNA"/>
</dbReference>
<dbReference type="AlphaFoldDB" id="A0A4V1AIH8"/>
<protein>
    <submittedName>
        <fullName evidence="4">Isochorismatase family protein</fullName>
    </submittedName>
</protein>
<evidence type="ECO:0000256" key="1">
    <source>
        <dbReference type="ARBA" id="ARBA00006336"/>
    </source>
</evidence>
<dbReference type="GO" id="GO:0016787">
    <property type="term" value="F:hydrolase activity"/>
    <property type="evidence" value="ECO:0007669"/>
    <property type="project" value="UniProtKB-KW"/>
</dbReference>
<keyword evidence="2" id="KW-0378">Hydrolase</keyword>
<evidence type="ECO:0000313" key="4">
    <source>
        <dbReference type="EMBL" id="QBO35555.1"/>
    </source>
</evidence>
<dbReference type="Gene3D" id="3.40.50.850">
    <property type="entry name" value="Isochorismatase-like"/>
    <property type="match status" value="1"/>
</dbReference>
<dbReference type="OrthoDB" id="9796485at2"/>
<proteinExistence type="inferred from homology"/>
<accession>A0A4V1AIH8</accession>
<dbReference type="PANTHER" id="PTHR43540:SF6">
    <property type="entry name" value="ISOCHORISMATASE-LIKE DOMAIN-CONTAINING PROTEIN"/>
    <property type="match status" value="1"/>
</dbReference>
<evidence type="ECO:0000313" key="5">
    <source>
        <dbReference type="Proteomes" id="UP000292886"/>
    </source>
</evidence>
<reference evidence="5" key="1">
    <citation type="submission" date="2019-03" db="EMBL/GenBank/DDBJ databases">
        <title>Weissella sp. 26KH-42 Genome sequencing.</title>
        <authorList>
            <person name="Heo J."/>
            <person name="Kim S.-J."/>
            <person name="Kim J.-S."/>
            <person name="Hong S.-B."/>
            <person name="Kwon S.-W."/>
        </authorList>
    </citation>
    <scope>NUCLEOTIDE SEQUENCE [LARGE SCALE GENOMIC DNA]</scope>
    <source>
        <strain evidence="5">26KH-42</strain>
    </source>
</reference>
<dbReference type="Pfam" id="PF00857">
    <property type="entry name" value="Isochorismatase"/>
    <property type="match status" value="1"/>
</dbReference>
<feature type="domain" description="Isochorismatase-like" evidence="3">
    <location>
        <begin position="8"/>
        <end position="169"/>
    </location>
</feature>
<evidence type="ECO:0000256" key="2">
    <source>
        <dbReference type="ARBA" id="ARBA00022801"/>
    </source>
</evidence>
<dbReference type="InterPro" id="IPR036380">
    <property type="entry name" value="Isochorismatase-like_sf"/>
</dbReference>
<dbReference type="PANTHER" id="PTHR43540">
    <property type="entry name" value="PEROXYUREIDOACRYLATE/UREIDOACRYLATE AMIDOHYDROLASE-RELATED"/>
    <property type="match status" value="1"/>
</dbReference>
<comment type="similarity">
    <text evidence="1">Belongs to the isochorismatase family.</text>
</comment>
<gene>
    <name evidence="4" type="ORF">EQG49_03320</name>
</gene>